<accession>A0A8J2U736</accession>
<dbReference type="InterPro" id="IPR050961">
    <property type="entry name" value="BolA/IbaG_stress_morph_reg"/>
</dbReference>
<protein>
    <recommendedName>
        <fullName evidence="5">Cell division protein BolA</fullName>
    </recommendedName>
</protein>
<dbReference type="Proteomes" id="UP000619743">
    <property type="component" value="Unassembled WGS sequence"/>
</dbReference>
<evidence type="ECO:0000256" key="2">
    <source>
        <dbReference type="RuleBase" id="RU003860"/>
    </source>
</evidence>
<dbReference type="InterPro" id="IPR036065">
    <property type="entry name" value="BolA-like_sf"/>
</dbReference>
<proteinExistence type="inferred from homology"/>
<dbReference type="AlphaFoldDB" id="A0A8J2U736"/>
<sequence>MNAAEVKELLEQAISLQECHVEAEGTHFKVIAVGDLFEGMSRVKAQQTIYQPLSEVIADGSVHAVTIKTFTPEKWQRERKLMML</sequence>
<organism evidence="3 4">
    <name type="scientific">Neiella marina</name>
    <dbReference type="NCBI Taxonomy" id="508461"/>
    <lineage>
        <taxon>Bacteria</taxon>
        <taxon>Pseudomonadati</taxon>
        <taxon>Pseudomonadota</taxon>
        <taxon>Gammaproteobacteria</taxon>
        <taxon>Alteromonadales</taxon>
        <taxon>Echinimonadaceae</taxon>
        <taxon>Neiella</taxon>
    </lineage>
</organism>
<dbReference type="Gene3D" id="3.30.300.90">
    <property type="entry name" value="BolA-like"/>
    <property type="match status" value="1"/>
</dbReference>
<comment type="similarity">
    <text evidence="1 2">Belongs to the BolA/IbaG family.</text>
</comment>
<dbReference type="Pfam" id="PF01722">
    <property type="entry name" value="BolA"/>
    <property type="match status" value="1"/>
</dbReference>
<dbReference type="SUPFAM" id="SSF82657">
    <property type="entry name" value="BolA-like"/>
    <property type="match status" value="1"/>
</dbReference>
<dbReference type="InterPro" id="IPR002634">
    <property type="entry name" value="BolA"/>
</dbReference>
<dbReference type="OrthoDB" id="9812890at2"/>
<reference evidence="4" key="1">
    <citation type="journal article" date="2019" name="Int. J. Syst. Evol. Microbiol.">
        <title>The Global Catalogue of Microorganisms (GCM) 10K type strain sequencing project: providing services to taxonomists for standard genome sequencing and annotation.</title>
        <authorList>
            <consortium name="The Broad Institute Genomics Platform"/>
            <consortium name="The Broad Institute Genome Sequencing Center for Infectious Disease"/>
            <person name="Wu L."/>
            <person name="Ma J."/>
        </authorList>
    </citation>
    <scope>NUCLEOTIDE SEQUENCE [LARGE SCALE GENOMIC DNA]</scope>
    <source>
        <strain evidence="4">CGMCC 1.10130</strain>
    </source>
</reference>
<name>A0A8J2U736_9GAMM</name>
<dbReference type="EMBL" id="BMDX01000014">
    <property type="protein sequence ID" value="GGA83185.1"/>
    <property type="molecule type" value="Genomic_DNA"/>
</dbReference>
<dbReference type="PANTHER" id="PTHR46229">
    <property type="entry name" value="BOLA TRANSCRIPTION REGULATOR"/>
    <property type="match status" value="1"/>
</dbReference>
<evidence type="ECO:0008006" key="5">
    <source>
        <dbReference type="Google" id="ProtNLM"/>
    </source>
</evidence>
<comment type="caution">
    <text evidence="3">The sequence shown here is derived from an EMBL/GenBank/DDBJ whole genome shotgun (WGS) entry which is preliminary data.</text>
</comment>
<evidence type="ECO:0000313" key="3">
    <source>
        <dbReference type="EMBL" id="GGA83185.1"/>
    </source>
</evidence>
<evidence type="ECO:0000256" key="1">
    <source>
        <dbReference type="ARBA" id="ARBA00005578"/>
    </source>
</evidence>
<evidence type="ECO:0000313" key="4">
    <source>
        <dbReference type="Proteomes" id="UP000619743"/>
    </source>
</evidence>
<dbReference type="PIRSF" id="PIRSF003113">
    <property type="entry name" value="BolA"/>
    <property type="match status" value="1"/>
</dbReference>
<gene>
    <name evidence="3" type="primary">yrbA</name>
    <name evidence="3" type="ORF">GCM10011369_26480</name>
</gene>
<dbReference type="PANTHER" id="PTHR46229:SF4">
    <property type="entry name" value="ACID STRESS PROTEIN IBAG"/>
    <property type="match status" value="1"/>
</dbReference>
<dbReference type="RefSeq" id="WP_087506285.1">
    <property type="nucleotide sequence ID" value="NZ_BMDX01000014.1"/>
</dbReference>
<keyword evidence="4" id="KW-1185">Reference proteome</keyword>